<evidence type="ECO:0000256" key="15">
    <source>
        <dbReference type="PIRNR" id="PIRNR000204"/>
    </source>
</evidence>
<comment type="subcellular location">
    <subcellularLocation>
        <location evidence="2">Cell inner membrane</location>
        <topology evidence="2">Multi-pass membrane protein</topology>
    </subcellularLocation>
</comment>
<evidence type="ECO:0000256" key="12">
    <source>
        <dbReference type="ARBA" id="ARBA00023027"/>
    </source>
</evidence>
<protein>
    <recommendedName>
        <fullName evidence="5 15">NAD(P) transhydrogenase subunit beta</fullName>
        <ecNumber evidence="4 15">7.1.1.1</ecNumber>
    </recommendedName>
    <alternativeName>
        <fullName evidence="15">Nicotinamide nucleotide transhydrogenase subunit beta</fullName>
    </alternativeName>
</protein>
<dbReference type="InParanoid" id="B4CX98"/>
<dbReference type="GO" id="GO:0016491">
    <property type="term" value="F:oxidoreductase activity"/>
    <property type="evidence" value="ECO:0007669"/>
    <property type="project" value="UniProtKB-KW"/>
</dbReference>
<evidence type="ECO:0000256" key="7">
    <source>
        <dbReference type="ARBA" id="ARBA00022519"/>
    </source>
</evidence>
<dbReference type="Gene3D" id="3.40.50.1220">
    <property type="entry name" value="TPP-binding domain"/>
    <property type="match status" value="1"/>
</dbReference>
<proteinExistence type="inferred from homology"/>
<evidence type="ECO:0000259" key="17">
    <source>
        <dbReference type="Pfam" id="PF02233"/>
    </source>
</evidence>
<feature type="transmembrane region" description="Helical" evidence="16">
    <location>
        <begin position="58"/>
        <end position="77"/>
    </location>
</feature>
<dbReference type="PANTHER" id="PTHR44758">
    <property type="entry name" value="NAD(P) TRANSHYDROGENASE SUBUNIT BETA"/>
    <property type="match status" value="1"/>
</dbReference>
<feature type="transmembrane region" description="Helical" evidence="16">
    <location>
        <begin position="156"/>
        <end position="173"/>
    </location>
</feature>
<dbReference type="Pfam" id="PF02233">
    <property type="entry name" value="PNTB"/>
    <property type="match status" value="1"/>
</dbReference>
<evidence type="ECO:0000256" key="4">
    <source>
        <dbReference type="ARBA" id="ARBA00012943"/>
    </source>
</evidence>
<gene>
    <name evidence="18" type="ORF">CfE428DRAFT_1189</name>
</gene>
<comment type="function">
    <text evidence="1 15">The transhydrogenation between NADH and NADP is coupled to respiration and ATP hydrolysis and functions as a proton pump across the membrane.</text>
</comment>
<evidence type="ECO:0000313" key="19">
    <source>
        <dbReference type="Proteomes" id="UP000005824"/>
    </source>
</evidence>
<sequence length="457" mass="46930" precursor="true">MSTPIALAFLAASVLFIIGIKLLSSPKSARAGNLVAAVGMLIALVATLPLMHVSAVNATLIVVGVLVGLIVGAVGAYRVKMTAMPQMVALFNGAGGGAAALVAAIEFAGHPGSTFFVSAMIFASVIGAVSFSGSIIAFAKLEGHLEKPLTYPGQQFANGGLVLAVVVLGVLLTSTLHSIPLFVVFIVLALLFGGLMVLPIGGADMPVVISLLNSFTGLAVAADGFAISNLALIVAGTIVGSSGTLLTLAMCKAMNRPVTNVLFGAFGQASTGAGGETASGGTVKPIQADEAALLLGLGQHIVIVPGYGLAVAQAQHQARQLADELAQRGVEVSFAIHPVAGRMPGHMNVLLAEANVPYEQLIEMEQINPQMPRVDVCLVIGANDVVNPAAHEDKSSPIYGMPIIEAEKARMVIVLKRSMGKGFAGIENRLFVRDNCRMLFGDARASLQELVTLVKAG</sequence>
<dbReference type="GO" id="GO:0008750">
    <property type="term" value="F:proton-translocating NAD(P)+ transhydrogenase activity"/>
    <property type="evidence" value="ECO:0007669"/>
    <property type="project" value="UniProtKB-EC"/>
</dbReference>
<dbReference type="STRING" id="497964.CfE428DRAFT_1189"/>
<dbReference type="RefSeq" id="WP_006978515.1">
    <property type="nucleotide sequence ID" value="NZ_ABVL01000003.1"/>
</dbReference>
<keyword evidence="18" id="KW-0560">Oxidoreductase</keyword>
<feature type="transmembrane region" description="Helical" evidence="16">
    <location>
        <begin position="6"/>
        <end position="24"/>
    </location>
</feature>
<name>B4CX98_9BACT</name>
<evidence type="ECO:0000256" key="14">
    <source>
        <dbReference type="ARBA" id="ARBA00048202"/>
    </source>
</evidence>
<feature type="transmembrane region" description="Helical" evidence="16">
    <location>
        <begin position="233"/>
        <end position="251"/>
    </location>
</feature>
<evidence type="ECO:0000256" key="13">
    <source>
        <dbReference type="ARBA" id="ARBA00023136"/>
    </source>
</evidence>
<dbReference type="FunCoup" id="B4CX98">
    <property type="interactions" value="94"/>
</dbReference>
<keyword evidence="8 16" id="KW-0812">Transmembrane</keyword>
<evidence type="ECO:0000256" key="10">
    <source>
        <dbReference type="ARBA" id="ARBA00022967"/>
    </source>
</evidence>
<comment type="caution">
    <text evidence="18">The sequence shown here is derived from an EMBL/GenBank/DDBJ whole genome shotgun (WGS) entry which is preliminary data.</text>
</comment>
<comment type="catalytic activity">
    <reaction evidence="14 15">
        <text>NAD(+) + NADPH + H(+)(in) = NADH + NADP(+) + H(+)(out)</text>
        <dbReference type="Rhea" id="RHEA:47992"/>
        <dbReference type="ChEBI" id="CHEBI:15378"/>
        <dbReference type="ChEBI" id="CHEBI:57540"/>
        <dbReference type="ChEBI" id="CHEBI:57783"/>
        <dbReference type="ChEBI" id="CHEBI:57945"/>
        <dbReference type="ChEBI" id="CHEBI:58349"/>
        <dbReference type="EC" id="7.1.1.1"/>
    </reaction>
</comment>
<evidence type="ECO:0000256" key="1">
    <source>
        <dbReference type="ARBA" id="ARBA00003943"/>
    </source>
</evidence>
<keyword evidence="12 15" id="KW-0520">NAD</keyword>
<dbReference type="InterPro" id="IPR034300">
    <property type="entry name" value="PNTB-like"/>
</dbReference>
<dbReference type="InterPro" id="IPR012136">
    <property type="entry name" value="NADH_DH_b"/>
</dbReference>
<keyword evidence="10 15" id="KW-1278">Translocase</keyword>
<evidence type="ECO:0000256" key="6">
    <source>
        <dbReference type="ARBA" id="ARBA00022475"/>
    </source>
</evidence>
<dbReference type="EC" id="7.1.1.1" evidence="4 15"/>
<reference evidence="18 19" key="1">
    <citation type="journal article" date="2011" name="J. Bacteriol.">
        <title>Genome sequence of Chthoniobacter flavus Ellin428, an aerobic heterotrophic soil bacterium.</title>
        <authorList>
            <person name="Kant R."/>
            <person name="van Passel M.W."/>
            <person name="Palva A."/>
            <person name="Lucas S."/>
            <person name="Lapidus A."/>
            <person name="Glavina Del Rio T."/>
            <person name="Dalin E."/>
            <person name="Tice H."/>
            <person name="Bruce D."/>
            <person name="Goodwin L."/>
            <person name="Pitluck S."/>
            <person name="Larimer F.W."/>
            <person name="Land M.L."/>
            <person name="Hauser L."/>
            <person name="Sangwan P."/>
            <person name="de Vos W.M."/>
            <person name="Janssen P.H."/>
            <person name="Smidt H."/>
        </authorList>
    </citation>
    <scope>NUCLEOTIDE SEQUENCE [LARGE SCALE GENOMIC DNA]</scope>
    <source>
        <strain evidence="18 19">Ellin428</strain>
    </source>
</reference>
<evidence type="ECO:0000256" key="9">
    <source>
        <dbReference type="ARBA" id="ARBA00022857"/>
    </source>
</evidence>
<evidence type="ECO:0000256" key="16">
    <source>
        <dbReference type="SAM" id="Phobius"/>
    </source>
</evidence>
<dbReference type="GO" id="GO:0050661">
    <property type="term" value="F:NADP binding"/>
    <property type="evidence" value="ECO:0007669"/>
    <property type="project" value="InterPro"/>
</dbReference>
<accession>B4CX98</accession>
<keyword evidence="9 15" id="KW-0521">NADP</keyword>
<dbReference type="eggNOG" id="COG1282">
    <property type="taxonomic scope" value="Bacteria"/>
</dbReference>
<dbReference type="PANTHER" id="PTHR44758:SF1">
    <property type="entry name" value="NAD(P) TRANSHYDROGENASE SUBUNIT BETA"/>
    <property type="match status" value="1"/>
</dbReference>
<evidence type="ECO:0000256" key="11">
    <source>
        <dbReference type="ARBA" id="ARBA00022989"/>
    </source>
</evidence>
<dbReference type="Proteomes" id="UP000005824">
    <property type="component" value="Unassembled WGS sequence"/>
</dbReference>
<feature type="transmembrane region" description="Helical" evidence="16">
    <location>
        <begin position="179"/>
        <end position="200"/>
    </location>
</feature>
<evidence type="ECO:0000256" key="3">
    <source>
        <dbReference type="ARBA" id="ARBA00007919"/>
    </source>
</evidence>
<keyword evidence="7 15" id="KW-0997">Cell inner membrane</keyword>
<dbReference type="InterPro" id="IPR029035">
    <property type="entry name" value="DHS-like_NAD/FAD-binding_dom"/>
</dbReference>
<dbReference type="AlphaFoldDB" id="B4CX98"/>
<dbReference type="EMBL" id="ABVL01000003">
    <property type="protein sequence ID" value="EDY20896.1"/>
    <property type="molecule type" value="Genomic_DNA"/>
</dbReference>
<evidence type="ECO:0000256" key="5">
    <source>
        <dbReference type="ARBA" id="ARBA00014581"/>
    </source>
</evidence>
<feature type="domain" description="NADP transhydrogenase beta-like" evidence="17">
    <location>
        <begin position="7"/>
        <end position="451"/>
    </location>
</feature>
<organism evidence="18 19">
    <name type="scientific">Chthoniobacter flavus Ellin428</name>
    <dbReference type="NCBI Taxonomy" id="497964"/>
    <lineage>
        <taxon>Bacteria</taxon>
        <taxon>Pseudomonadati</taxon>
        <taxon>Verrucomicrobiota</taxon>
        <taxon>Spartobacteria</taxon>
        <taxon>Chthoniobacterales</taxon>
        <taxon>Chthoniobacteraceae</taxon>
        <taxon>Chthoniobacter</taxon>
    </lineage>
</organism>
<feature type="transmembrane region" description="Helical" evidence="16">
    <location>
        <begin position="89"/>
        <end position="109"/>
    </location>
</feature>
<dbReference type="SUPFAM" id="SSF52467">
    <property type="entry name" value="DHS-like NAD/FAD-binding domain"/>
    <property type="match status" value="1"/>
</dbReference>
<evidence type="ECO:0000256" key="8">
    <source>
        <dbReference type="ARBA" id="ARBA00022692"/>
    </source>
</evidence>
<comment type="similarity">
    <text evidence="3 15">Belongs to the PNT beta subunit family.</text>
</comment>
<keyword evidence="13 15" id="KW-0472">Membrane</keyword>
<dbReference type="GO" id="GO:0005886">
    <property type="term" value="C:plasma membrane"/>
    <property type="evidence" value="ECO:0007669"/>
    <property type="project" value="UniProtKB-SubCell"/>
</dbReference>
<feature type="transmembrane region" description="Helical" evidence="16">
    <location>
        <begin position="31"/>
        <end position="52"/>
    </location>
</feature>
<evidence type="ECO:0000256" key="2">
    <source>
        <dbReference type="ARBA" id="ARBA00004429"/>
    </source>
</evidence>
<dbReference type="PIRSF" id="PIRSF000204">
    <property type="entry name" value="PNTB"/>
    <property type="match status" value="1"/>
</dbReference>
<keyword evidence="11 16" id="KW-1133">Transmembrane helix</keyword>
<keyword evidence="6 15" id="KW-1003">Cell membrane</keyword>
<feature type="transmembrane region" description="Helical" evidence="16">
    <location>
        <begin position="115"/>
        <end position="136"/>
    </location>
</feature>
<evidence type="ECO:0000313" key="18">
    <source>
        <dbReference type="EMBL" id="EDY20896.1"/>
    </source>
</evidence>
<keyword evidence="19" id="KW-1185">Reference proteome</keyword>